<feature type="modified residue" description="N6-(pyridoxal phosphate)lysine" evidence="7">
    <location>
        <position position="324"/>
    </location>
</feature>
<evidence type="ECO:0000256" key="6">
    <source>
        <dbReference type="ARBA" id="ARBA00048868"/>
    </source>
</evidence>
<dbReference type="Proteomes" id="UP001139559">
    <property type="component" value="Unassembled WGS sequence"/>
</dbReference>
<evidence type="ECO:0000313" key="10">
    <source>
        <dbReference type="Proteomes" id="UP001139559"/>
    </source>
</evidence>
<dbReference type="SUPFAM" id="SSF53383">
    <property type="entry name" value="PLP-dependent transferases"/>
    <property type="match status" value="1"/>
</dbReference>
<dbReference type="AlphaFoldDB" id="A0A9X1XR80"/>
<proteinExistence type="inferred from homology"/>
<dbReference type="GO" id="GO:0005829">
    <property type="term" value="C:cytosol"/>
    <property type="evidence" value="ECO:0007669"/>
    <property type="project" value="TreeGrafter"/>
</dbReference>
<dbReference type="PANTHER" id="PTHR43321:SF3">
    <property type="entry name" value="GLUTAMATE DECARBOXYLASE"/>
    <property type="match status" value="1"/>
</dbReference>
<protein>
    <recommendedName>
        <fullName evidence="3">glutamate decarboxylase</fullName>
        <ecNumber evidence="3">4.1.1.15</ecNumber>
    </recommendedName>
</protein>
<dbReference type="RefSeq" id="WP_248009162.1">
    <property type="nucleotide sequence ID" value="NZ_JAJHVV010000007.1"/>
</dbReference>
<dbReference type="Pfam" id="PF00282">
    <property type="entry name" value="Pyridoxal_deC"/>
    <property type="match status" value="2"/>
</dbReference>
<evidence type="ECO:0000256" key="4">
    <source>
        <dbReference type="ARBA" id="ARBA00022898"/>
    </source>
</evidence>
<dbReference type="Gene3D" id="4.10.280.50">
    <property type="match status" value="1"/>
</dbReference>
<dbReference type="GO" id="GO:0004351">
    <property type="term" value="F:glutamate decarboxylase activity"/>
    <property type="evidence" value="ECO:0007669"/>
    <property type="project" value="UniProtKB-EC"/>
</dbReference>
<dbReference type="InterPro" id="IPR015424">
    <property type="entry name" value="PyrdxlP-dep_Trfase"/>
</dbReference>
<dbReference type="InterPro" id="IPR015421">
    <property type="entry name" value="PyrdxlP-dep_Trfase_major"/>
</dbReference>
<evidence type="ECO:0000256" key="8">
    <source>
        <dbReference type="RuleBase" id="RU000382"/>
    </source>
</evidence>
<accession>A0A9X1XR80</accession>
<evidence type="ECO:0000256" key="7">
    <source>
        <dbReference type="PIRSR" id="PIRSR602129-50"/>
    </source>
</evidence>
<organism evidence="9 10">
    <name type="scientific">Vibrio amylolyticus</name>
    <dbReference type="NCBI Taxonomy" id="2847292"/>
    <lineage>
        <taxon>Bacteria</taxon>
        <taxon>Pseudomonadati</taxon>
        <taxon>Pseudomonadota</taxon>
        <taxon>Gammaproteobacteria</taxon>
        <taxon>Vibrionales</taxon>
        <taxon>Vibrionaceae</taxon>
        <taxon>Vibrio</taxon>
    </lineage>
</organism>
<evidence type="ECO:0000256" key="2">
    <source>
        <dbReference type="ARBA" id="ARBA00009533"/>
    </source>
</evidence>
<dbReference type="Gene3D" id="3.40.640.10">
    <property type="entry name" value="Type I PLP-dependent aspartate aminotransferase-like (Major domain)"/>
    <property type="match status" value="1"/>
</dbReference>
<reference evidence="9" key="1">
    <citation type="submission" date="2021-11" db="EMBL/GenBank/DDBJ databases">
        <title>Vibrio ZSDE26 sp. nov. and Vibrio ZSDZ34 sp. nov., isolated from coastal seawater in Qingdao.</title>
        <authorList>
            <person name="Zhang P."/>
        </authorList>
    </citation>
    <scope>NUCLEOTIDE SEQUENCE</scope>
    <source>
        <strain evidence="9">ZSDE26</strain>
    </source>
</reference>
<comment type="catalytic activity">
    <reaction evidence="6">
        <text>L-glutamate + H(+) = 4-aminobutanoate + CO2</text>
        <dbReference type="Rhea" id="RHEA:17785"/>
        <dbReference type="ChEBI" id="CHEBI:15378"/>
        <dbReference type="ChEBI" id="CHEBI:16526"/>
        <dbReference type="ChEBI" id="CHEBI:29985"/>
        <dbReference type="ChEBI" id="CHEBI:59888"/>
        <dbReference type="EC" id="4.1.1.15"/>
    </reaction>
</comment>
<dbReference type="EMBL" id="JAJHVV010000007">
    <property type="protein sequence ID" value="MCK6264084.1"/>
    <property type="molecule type" value="Genomic_DNA"/>
</dbReference>
<evidence type="ECO:0000313" key="9">
    <source>
        <dbReference type="EMBL" id="MCK6264084.1"/>
    </source>
</evidence>
<comment type="caution">
    <text evidence="9">The sequence shown here is derived from an EMBL/GenBank/DDBJ whole genome shotgun (WGS) entry which is preliminary data.</text>
</comment>
<keyword evidence="10" id="KW-1185">Reference proteome</keyword>
<comment type="similarity">
    <text evidence="2 8">Belongs to the group II decarboxylase family.</text>
</comment>
<comment type="cofactor">
    <cofactor evidence="1 7 8">
        <name>pyridoxal 5'-phosphate</name>
        <dbReference type="ChEBI" id="CHEBI:597326"/>
    </cofactor>
</comment>
<keyword evidence="4 7" id="KW-0663">Pyridoxal phosphate</keyword>
<keyword evidence="5 8" id="KW-0456">Lyase</keyword>
<sequence>MAKDNAMLPVYGRSEFKQGVPKLKIPETPMAPESAYRMIKDSLNLDGSPALNLATYANTWMDDYAEKLIHENLDKNFIDHEEYPQSSLIEKRLIRMMGDMLGTEFDPADTDPDTSEGFYGSVTVGSSEAIMLALIAHRKHWQNRNKMNPNRSPLDRPFLLMSTHVHGCWDKYCRYYDVGALYIAMGDDKYTVTHGDVSEVLHCPIKDSPYREQIIKLCEYPDGYLPVLEERTVGELVMAVGSIAGTTFTGNGDDTEGIDEAVDAYCKAFSHTTHVDIPIHVDGASGGFMLPFTNQRAESMGHKAANFDFKQTKRVRSINVSNHKFGMVYPGMGSVIFRNKDVVDPELIYNITYLGGSFVDYTVNFSRGSGVIISQYYNFLSWGRQGYQAVLDNCMDNTDHLINCVTDNPTLKSVFTPISDNVHYPIVVFKREEREDGYAWSMADFADEMREYGWIIASYQLPTTDPEKADGPYVLRIVVRQVITSEQIESMVNHMTTVVDELEKLDQTTTIQILRIKKRTHYKASRI</sequence>
<dbReference type="GO" id="GO:0030170">
    <property type="term" value="F:pyridoxal phosphate binding"/>
    <property type="evidence" value="ECO:0007669"/>
    <property type="project" value="InterPro"/>
</dbReference>
<dbReference type="InterPro" id="IPR002129">
    <property type="entry name" value="PyrdxlP-dep_de-COase"/>
</dbReference>
<evidence type="ECO:0000256" key="1">
    <source>
        <dbReference type="ARBA" id="ARBA00001933"/>
    </source>
</evidence>
<name>A0A9X1XR80_9VIBR</name>
<evidence type="ECO:0000256" key="5">
    <source>
        <dbReference type="ARBA" id="ARBA00023239"/>
    </source>
</evidence>
<dbReference type="Gene3D" id="3.90.1150.160">
    <property type="match status" value="1"/>
</dbReference>
<dbReference type="PANTHER" id="PTHR43321">
    <property type="entry name" value="GLUTAMATE DECARBOXYLASE"/>
    <property type="match status" value="1"/>
</dbReference>
<dbReference type="InterPro" id="IPR010107">
    <property type="entry name" value="Glutamate_decarboxylase"/>
</dbReference>
<gene>
    <name evidence="9" type="ORF">KP803_12460</name>
</gene>
<dbReference type="EC" id="4.1.1.15" evidence="3"/>
<dbReference type="GO" id="GO:0006538">
    <property type="term" value="P:L-glutamate catabolic process"/>
    <property type="evidence" value="ECO:0007669"/>
    <property type="project" value="TreeGrafter"/>
</dbReference>
<evidence type="ECO:0000256" key="3">
    <source>
        <dbReference type="ARBA" id="ARBA00012421"/>
    </source>
</evidence>